<keyword evidence="2" id="KW-1185">Reference proteome</keyword>
<evidence type="ECO:0000313" key="1">
    <source>
        <dbReference type="EMBL" id="KAG5830130.1"/>
    </source>
</evidence>
<gene>
    <name evidence="1" type="ORF">ANANG_G00316740</name>
</gene>
<sequence>MSRAQEATPTVTILMATITLSRAAMSPILKRDLCLDPLVSTDLNPRHQHRMIASATVTIRTPFP</sequence>
<name>A0A9D3RHP9_ANGAN</name>
<accession>A0A9D3RHP9</accession>
<proteinExistence type="predicted"/>
<organism evidence="1 2">
    <name type="scientific">Anguilla anguilla</name>
    <name type="common">European freshwater eel</name>
    <name type="synonym">Muraena anguilla</name>
    <dbReference type="NCBI Taxonomy" id="7936"/>
    <lineage>
        <taxon>Eukaryota</taxon>
        <taxon>Metazoa</taxon>
        <taxon>Chordata</taxon>
        <taxon>Craniata</taxon>
        <taxon>Vertebrata</taxon>
        <taxon>Euteleostomi</taxon>
        <taxon>Actinopterygii</taxon>
        <taxon>Neopterygii</taxon>
        <taxon>Teleostei</taxon>
        <taxon>Anguilliformes</taxon>
        <taxon>Anguillidae</taxon>
        <taxon>Anguilla</taxon>
    </lineage>
</organism>
<protein>
    <submittedName>
        <fullName evidence="1">Uncharacterized protein</fullName>
    </submittedName>
</protein>
<comment type="caution">
    <text evidence="1">The sequence shown here is derived from an EMBL/GenBank/DDBJ whole genome shotgun (WGS) entry which is preliminary data.</text>
</comment>
<dbReference type="EMBL" id="JAFIRN010000067">
    <property type="protein sequence ID" value="KAG5830130.1"/>
    <property type="molecule type" value="Genomic_DNA"/>
</dbReference>
<dbReference type="Proteomes" id="UP001044222">
    <property type="component" value="Unassembled WGS sequence"/>
</dbReference>
<dbReference type="AlphaFoldDB" id="A0A9D3RHP9"/>
<evidence type="ECO:0000313" key="2">
    <source>
        <dbReference type="Proteomes" id="UP001044222"/>
    </source>
</evidence>
<reference evidence="1" key="1">
    <citation type="submission" date="2021-01" db="EMBL/GenBank/DDBJ databases">
        <title>A chromosome-scale assembly of European eel, Anguilla anguilla.</title>
        <authorList>
            <person name="Henkel C."/>
            <person name="Jong-Raadsen S.A."/>
            <person name="Dufour S."/>
            <person name="Weltzien F.-A."/>
            <person name="Palstra A.P."/>
            <person name="Pelster B."/>
            <person name="Spaink H.P."/>
            <person name="Van Den Thillart G.E."/>
            <person name="Jansen H."/>
            <person name="Zahm M."/>
            <person name="Klopp C."/>
            <person name="Cedric C."/>
            <person name="Louis A."/>
            <person name="Berthelot C."/>
            <person name="Parey E."/>
            <person name="Roest Crollius H."/>
            <person name="Montfort J."/>
            <person name="Robinson-Rechavi M."/>
            <person name="Bucao C."/>
            <person name="Bouchez O."/>
            <person name="Gislard M."/>
            <person name="Lluch J."/>
            <person name="Milhes M."/>
            <person name="Lampietro C."/>
            <person name="Lopez Roques C."/>
            <person name="Donnadieu C."/>
            <person name="Braasch I."/>
            <person name="Desvignes T."/>
            <person name="Postlethwait J."/>
            <person name="Bobe J."/>
            <person name="Guiguen Y."/>
            <person name="Dirks R."/>
        </authorList>
    </citation>
    <scope>NUCLEOTIDE SEQUENCE</scope>
    <source>
        <strain evidence="1">Tag_6206</strain>
        <tissue evidence="1">Liver</tissue>
    </source>
</reference>